<evidence type="ECO:0000313" key="1">
    <source>
        <dbReference type="EnsemblPlants" id="EMT25534"/>
    </source>
</evidence>
<proteinExistence type="predicted"/>
<dbReference type="EnsemblPlants" id="EMT25534">
    <property type="protein sequence ID" value="EMT25534"/>
    <property type="gene ID" value="F775_15832"/>
</dbReference>
<name>M8BU96_AEGTA</name>
<organism evidence="1">
    <name type="scientific">Aegilops tauschii</name>
    <name type="common">Tausch's goatgrass</name>
    <name type="synonym">Aegilops squarrosa</name>
    <dbReference type="NCBI Taxonomy" id="37682"/>
    <lineage>
        <taxon>Eukaryota</taxon>
        <taxon>Viridiplantae</taxon>
        <taxon>Streptophyta</taxon>
        <taxon>Embryophyta</taxon>
        <taxon>Tracheophyta</taxon>
        <taxon>Spermatophyta</taxon>
        <taxon>Magnoliopsida</taxon>
        <taxon>Liliopsida</taxon>
        <taxon>Poales</taxon>
        <taxon>Poaceae</taxon>
        <taxon>BOP clade</taxon>
        <taxon>Pooideae</taxon>
        <taxon>Triticodae</taxon>
        <taxon>Triticeae</taxon>
        <taxon>Triticinae</taxon>
        <taxon>Aegilops</taxon>
    </lineage>
</organism>
<accession>M8BU96</accession>
<protein>
    <submittedName>
        <fullName evidence="1">Uncharacterized protein</fullName>
    </submittedName>
</protein>
<sequence length="156" mass="16299">MGRDRVRVRCVKGSSFGRLWLSGGGGFIGICLADIVPVPLKGGAHWVWRVWLKAGGTAPSIRRQGMGFPFPALATRPRLWAPGALLHRPTGLAPRRSAVFLDVLAAFPQQLLPVAFRQSTGVLGCGGIVDVVCSLSMVLCSAVAPGSEVAIASALG</sequence>
<reference evidence="1" key="1">
    <citation type="submission" date="2015-06" db="UniProtKB">
        <authorList>
            <consortium name="EnsemblPlants"/>
        </authorList>
    </citation>
    <scope>IDENTIFICATION</scope>
</reference>
<dbReference type="AlphaFoldDB" id="M8BU96"/>